<comment type="caution">
    <text evidence="2">The sequence shown here is derived from an EMBL/GenBank/DDBJ whole genome shotgun (WGS) entry which is preliminary data.</text>
</comment>
<protein>
    <submittedName>
        <fullName evidence="2">Uncharacterized protein</fullName>
    </submittedName>
</protein>
<accession>A0A8J6INL4</accession>
<reference evidence="2" key="1">
    <citation type="submission" date="2020-08" db="EMBL/GenBank/DDBJ databases">
        <authorList>
            <person name="Liu C."/>
            <person name="Sun Q."/>
        </authorList>
    </citation>
    <scope>NUCLEOTIDE SEQUENCE</scope>
    <source>
        <strain evidence="2">NSJ-65</strain>
    </source>
</reference>
<evidence type="ECO:0000313" key="2">
    <source>
        <dbReference type="EMBL" id="MBC3515018.1"/>
    </source>
</evidence>
<feature type="transmembrane region" description="Helical" evidence="1">
    <location>
        <begin position="38"/>
        <end position="58"/>
    </location>
</feature>
<evidence type="ECO:0000313" key="3">
    <source>
        <dbReference type="Proteomes" id="UP000597668"/>
    </source>
</evidence>
<organism evidence="2 3">
    <name type="scientific">Neobittarella massiliensis</name>
    <name type="common">ex Bilen et al. 2018</name>
    <dbReference type="NCBI Taxonomy" id="2041842"/>
    <lineage>
        <taxon>Bacteria</taxon>
        <taxon>Bacillati</taxon>
        <taxon>Bacillota</taxon>
        <taxon>Clostridia</taxon>
        <taxon>Eubacteriales</taxon>
        <taxon>Oscillospiraceae</taxon>
        <taxon>Neobittarella (ex Bilen et al. 2018)</taxon>
    </lineage>
</organism>
<keyword evidence="1" id="KW-0472">Membrane</keyword>
<name>A0A8J6INL4_9FIRM</name>
<evidence type="ECO:0000256" key="1">
    <source>
        <dbReference type="SAM" id="Phobius"/>
    </source>
</evidence>
<feature type="transmembrane region" description="Helical" evidence="1">
    <location>
        <begin position="78"/>
        <end position="95"/>
    </location>
</feature>
<dbReference type="AlphaFoldDB" id="A0A8J6INL4"/>
<gene>
    <name evidence="2" type="ORF">H8K20_01250</name>
</gene>
<sequence length="114" mass="13567">MDDQLTWMPRLAIFIFQLIPLIGFSLLQYFLSNKDHKWLGYILPILSFFNAGLKVFLWALPPVSIPLPHAIHRVLSSLFFHNIPTLIFLCIYWLCRRRIKKRAQIEKMNIQDLE</sequence>
<proteinExistence type="predicted"/>
<dbReference type="Proteomes" id="UP000597668">
    <property type="component" value="Unassembled WGS sequence"/>
</dbReference>
<feature type="transmembrane region" description="Helical" evidence="1">
    <location>
        <begin position="12"/>
        <end position="31"/>
    </location>
</feature>
<dbReference type="EMBL" id="JACOGI010000001">
    <property type="protein sequence ID" value="MBC3515018.1"/>
    <property type="molecule type" value="Genomic_DNA"/>
</dbReference>
<keyword evidence="3" id="KW-1185">Reference proteome</keyword>
<dbReference type="RefSeq" id="WP_105203357.1">
    <property type="nucleotide sequence ID" value="NZ_JACOGI010000001.1"/>
</dbReference>
<dbReference type="OrthoDB" id="2200068at2"/>
<keyword evidence="1" id="KW-1133">Transmembrane helix</keyword>
<keyword evidence="1" id="KW-0812">Transmembrane</keyword>